<evidence type="ECO:0000313" key="7">
    <source>
        <dbReference type="Proteomes" id="UP000591735"/>
    </source>
</evidence>
<feature type="domain" description="Tetrapyrrole methylase" evidence="5">
    <location>
        <begin position="26"/>
        <end position="244"/>
    </location>
</feature>
<evidence type="ECO:0000256" key="1">
    <source>
        <dbReference type="ARBA" id="ARBA00004953"/>
    </source>
</evidence>
<comment type="pathway">
    <text evidence="1">Cofactor biosynthesis; adenosylcobalamin biosynthesis.</text>
</comment>
<evidence type="ECO:0000259" key="5">
    <source>
        <dbReference type="Pfam" id="PF00590"/>
    </source>
</evidence>
<dbReference type="SUPFAM" id="SSF53790">
    <property type="entry name" value="Tetrapyrrole methylase"/>
    <property type="match status" value="1"/>
</dbReference>
<dbReference type="Gene3D" id="3.30.950.10">
    <property type="entry name" value="Methyltransferase, Cobalt-precorrin-4 Transmethylase, Domain 2"/>
    <property type="match status" value="1"/>
</dbReference>
<dbReference type="PANTHER" id="PTHR45790">
    <property type="entry name" value="SIROHEME SYNTHASE-RELATED"/>
    <property type="match status" value="1"/>
</dbReference>
<dbReference type="InterPro" id="IPR000878">
    <property type="entry name" value="4pyrrol_Mease"/>
</dbReference>
<organism evidence="6 7">
    <name type="scientific">Marinobacter oulmenensis</name>
    <dbReference type="NCBI Taxonomy" id="643747"/>
    <lineage>
        <taxon>Bacteria</taxon>
        <taxon>Pseudomonadati</taxon>
        <taxon>Pseudomonadota</taxon>
        <taxon>Gammaproteobacteria</taxon>
        <taxon>Pseudomonadales</taxon>
        <taxon>Marinobacteraceae</taxon>
        <taxon>Marinobacter</taxon>
    </lineage>
</organism>
<dbReference type="InterPro" id="IPR050161">
    <property type="entry name" value="Siro_Cobalamin_biosynth"/>
</dbReference>
<dbReference type="GO" id="GO:0008168">
    <property type="term" value="F:methyltransferase activity"/>
    <property type="evidence" value="ECO:0007669"/>
    <property type="project" value="UniProtKB-KW"/>
</dbReference>
<dbReference type="RefSeq" id="WP_183699461.1">
    <property type="nucleotide sequence ID" value="NZ_JACHFE010000001.1"/>
</dbReference>
<evidence type="ECO:0000256" key="3">
    <source>
        <dbReference type="ARBA" id="ARBA00022679"/>
    </source>
</evidence>
<dbReference type="GO" id="GO:0032259">
    <property type="term" value="P:methylation"/>
    <property type="evidence" value="ECO:0007669"/>
    <property type="project" value="UniProtKB-KW"/>
</dbReference>
<keyword evidence="3" id="KW-0808">Transferase</keyword>
<dbReference type="Pfam" id="PF00590">
    <property type="entry name" value="TP_methylase"/>
    <property type="match status" value="1"/>
</dbReference>
<dbReference type="InterPro" id="IPR014777">
    <property type="entry name" value="4pyrrole_Mease_sub1"/>
</dbReference>
<comment type="caution">
    <text evidence="6">The sequence shown here is derived from an EMBL/GenBank/DDBJ whole genome shotgun (WGS) entry which is preliminary data.</text>
</comment>
<reference evidence="6 7" key="1">
    <citation type="submission" date="2020-08" db="EMBL/GenBank/DDBJ databases">
        <title>Genomic Encyclopedia of Type Strains, Phase IV (KMG-IV): sequencing the most valuable type-strain genomes for metagenomic binning, comparative biology and taxonomic classification.</title>
        <authorList>
            <person name="Goeker M."/>
        </authorList>
    </citation>
    <scope>NUCLEOTIDE SEQUENCE [LARGE SCALE GENOMIC DNA]</scope>
    <source>
        <strain evidence="6 7">DSM 22359</strain>
    </source>
</reference>
<dbReference type="InterPro" id="IPR035996">
    <property type="entry name" value="4pyrrol_Methylase_sf"/>
</dbReference>
<dbReference type="CDD" id="cd11724">
    <property type="entry name" value="TP_methylase"/>
    <property type="match status" value="1"/>
</dbReference>
<evidence type="ECO:0000256" key="4">
    <source>
        <dbReference type="ARBA" id="ARBA00022691"/>
    </source>
</evidence>
<keyword evidence="2 6" id="KW-0489">Methyltransferase</keyword>
<accession>A0A840U559</accession>
<dbReference type="Gene3D" id="3.40.1010.10">
    <property type="entry name" value="Cobalt-precorrin-4 Transmethylase, Domain 1"/>
    <property type="match status" value="1"/>
</dbReference>
<evidence type="ECO:0000313" key="6">
    <source>
        <dbReference type="EMBL" id="MBB5320052.1"/>
    </source>
</evidence>
<sequence>MTDTSSHSIVHRAAGEPLPAHLSGRFHLVSTGIGDAGNITVNAQEVLRRADVVFGTSRLLEAFADLFRGKELHDAGHGLFMDLIRKDTPVEQADAMEAEVRHIVRSAAAQGKRIAVIDYGDTMIFGPQAGFLREFNDLNPVVMPGVSSFNAANAALARDLMTGSTSRSVILSSAFDARDDYAGTDTLQSLAQTGSTLVFFTMRSRFEQLTEHLKRVLPGSTPLAVVCHAGQSEQQSVVRATLDTAVAALQGRELPFEHLVYVGDFLSD</sequence>
<dbReference type="EMBL" id="JACHFE010000001">
    <property type="protein sequence ID" value="MBB5320052.1"/>
    <property type="molecule type" value="Genomic_DNA"/>
</dbReference>
<dbReference type="InterPro" id="IPR014776">
    <property type="entry name" value="4pyrrole_Mease_sub2"/>
</dbReference>
<gene>
    <name evidence="6" type="ORF">HNR38_000520</name>
</gene>
<keyword evidence="4" id="KW-0949">S-adenosyl-L-methionine</keyword>
<dbReference type="AlphaFoldDB" id="A0A840U559"/>
<dbReference type="Proteomes" id="UP000591735">
    <property type="component" value="Unassembled WGS sequence"/>
</dbReference>
<proteinExistence type="predicted"/>
<name>A0A840U559_9GAMM</name>
<evidence type="ECO:0000256" key="2">
    <source>
        <dbReference type="ARBA" id="ARBA00022603"/>
    </source>
</evidence>
<protein>
    <submittedName>
        <fullName evidence="6">Precorrin-4 methylase</fullName>
    </submittedName>
</protein>
<keyword evidence="7" id="KW-1185">Reference proteome</keyword>